<evidence type="ECO:0000256" key="1">
    <source>
        <dbReference type="SAM" id="Phobius"/>
    </source>
</evidence>
<feature type="transmembrane region" description="Helical" evidence="1">
    <location>
        <begin position="40"/>
        <end position="61"/>
    </location>
</feature>
<dbReference type="EMBL" id="JAUQTB010000002">
    <property type="protein sequence ID" value="MDO7906124.1"/>
    <property type="molecule type" value="Genomic_DNA"/>
</dbReference>
<protein>
    <submittedName>
        <fullName evidence="2">Uncharacterized protein</fullName>
    </submittedName>
</protein>
<keyword evidence="1" id="KW-0472">Membrane</keyword>
<keyword evidence="1" id="KW-1133">Transmembrane helix</keyword>
<gene>
    <name evidence="2" type="ORF">Q5741_06785</name>
</gene>
<keyword evidence="1" id="KW-0812">Transmembrane</keyword>
<sequence>MGINKKWKHGLYLTVALGMLVAALPRLSFAGGWNWATGFSAAWAGLTLLVIAANLHFLLGVDDEKSRALERVRKAKLLAWQRQWSGEPAPGIRVQAKHGHDQD</sequence>
<comment type="caution">
    <text evidence="2">The sequence shown here is derived from an EMBL/GenBank/DDBJ whole genome shotgun (WGS) entry which is preliminary data.</text>
</comment>
<evidence type="ECO:0000313" key="2">
    <source>
        <dbReference type="EMBL" id="MDO7906124.1"/>
    </source>
</evidence>
<dbReference type="Proteomes" id="UP001240171">
    <property type="component" value="Unassembled WGS sequence"/>
</dbReference>
<reference evidence="2 3" key="1">
    <citation type="submission" date="2023-07" db="EMBL/GenBank/DDBJ databases">
        <title>Paenibacillus sp. JX-17 nov. isolated from soil.</title>
        <authorList>
            <person name="Wan Y."/>
            <person name="Liu B."/>
        </authorList>
    </citation>
    <scope>NUCLEOTIDE SEQUENCE [LARGE SCALE GENOMIC DNA]</scope>
    <source>
        <strain evidence="2 3">JX-17</strain>
    </source>
</reference>
<proteinExistence type="predicted"/>
<organism evidence="2 3">
    <name type="scientific">Paenibacillus lacisoli</name>
    <dbReference type="NCBI Taxonomy" id="3064525"/>
    <lineage>
        <taxon>Bacteria</taxon>
        <taxon>Bacillati</taxon>
        <taxon>Bacillota</taxon>
        <taxon>Bacilli</taxon>
        <taxon>Bacillales</taxon>
        <taxon>Paenibacillaceae</taxon>
        <taxon>Paenibacillus</taxon>
    </lineage>
</organism>
<evidence type="ECO:0000313" key="3">
    <source>
        <dbReference type="Proteomes" id="UP001240171"/>
    </source>
</evidence>
<accession>A0ABT9CA43</accession>
<keyword evidence="3" id="KW-1185">Reference proteome</keyword>
<dbReference type="RefSeq" id="WP_305023298.1">
    <property type="nucleotide sequence ID" value="NZ_JAUQTB010000002.1"/>
</dbReference>
<name>A0ABT9CA43_9BACL</name>